<dbReference type="EC" id="4.1.1.31" evidence="4 10"/>
<organism evidence="12 13">
    <name type="scientific">Effusibacillus dendaii</name>
    <dbReference type="NCBI Taxonomy" id="2743772"/>
    <lineage>
        <taxon>Bacteria</taxon>
        <taxon>Bacillati</taxon>
        <taxon>Bacillota</taxon>
        <taxon>Bacilli</taxon>
        <taxon>Bacillales</taxon>
        <taxon>Alicyclobacillaceae</taxon>
        <taxon>Effusibacillus</taxon>
    </lineage>
</organism>
<comment type="subunit">
    <text evidence="10">Homotetramer.</text>
</comment>
<reference evidence="12 13" key="1">
    <citation type="submission" date="2020-08" db="EMBL/GenBank/DDBJ databases">
        <title>Complete Genome Sequence of Effusibacillus dendaii Strain skT53, Isolated from Farmland soil.</title>
        <authorList>
            <person name="Konishi T."/>
            <person name="Kawasaki H."/>
        </authorList>
    </citation>
    <scope>NUCLEOTIDE SEQUENCE [LARGE SCALE GENOMIC DNA]</scope>
    <source>
        <strain evidence="13">skT53</strain>
    </source>
</reference>
<gene>
    <name evidence="10 12" type="primary">ppc</name>
    <name evidence="12" type="ORF">skT53_03740</name>
</gene>
<dbReference type="GO" id="GO:0006107">
    <property type="term" value="P:oxaloacetate metabolic process"/>
    <property type="evidence" value="ECO:0007669"/>
    <property type="project" value="UniProtKB-UniRule"/>
</dbReference>
<dbReference type="SUPFAM" id="SSF51621">
    <property type="entry name" value="Phosphoenolpyruvate/pyruvate domain"/>
    <property type="match status" value="1"/>
</dbReference>
<feature type="active site" evidence="10">
    <location>
        <position position="143"/>
    </location>
</feature>
<dbReference type="GO" id="GO:0000287">
    <property type="term" value="F:magnesium ion binding"/>
    <property type="evidence" value="ECO:0007669"/>
    <property type="project" value="UniProtKB-UniRule"/>
</dbReference>
<comment type="function">
    <text evidence="2 10">Forms oxaloacetate, a four-carbon dicarboxylic acid source for the tricarboxylic acid cycle.</text>
</comment>
<dbReference type="InterPro" id="IPR021135">
    <property type="entry name" value="PEP_COase"/>
</dbReference>
<dbReference type="GO" id="GO:0006099">
    <property type="term" value="P:tricarboxylic acid cycle"/>
    <property type="evidence" value="ECO:0007669"/>
    <property type="project" value="InterPro"/>
</dbReference>
<dbReference type="NCBIfam" id="NF000584">
    <property type="entry name" value="PRK00009.1"/>
    <property type="match status" value="1"/>
</dbReference>
<dbReference type="KEGG" id="eff:skT53_03740"/>
<dbReference type="Pfam" id="PF00311">
    <property type="entry name" value="PEPcase"/>
    <property type="match status" value="1"/>
</dbReference>
<dbReference type="GO" id="GO:0005829">
    <property type="term" value="C:cytosol"/>
    <property type="evidence" value="ECO:0007669"/>
    <property type="project" value="TreeGrafter"/>
</dbReference>
<proteinExistence type="inferred from homology"/>
<feature type="active site" evidence="10 11">
    <location>
        <position position="570"/>
    </location>
</feature>
<evidence type="ECO:0000256" key="3">
    <source>
        <dbReference type="ARBA" id="ARBA00008346"/>
    </source>
</evidence>
<evidence type="ECO:0000313" key="12">
    <source>
        <dbReference type="EMBL" id="BCJ85389.1"/>
    </source>
</evidence>
<dbReference type="Proteomes" id="UP000593802">
    <property type="component" value="Chromosome"/>
</dbReference>
<evidence type="ECO:0000256" key="1">
    <source>
        <dbReference type="ARBA" id="ARBA00001946"/>
    </source>
</evidence>
<evidence type="ECO:0000256" key="10">
    <source>
        <dbReference type="HAMAP-Rule" id="MF_00595"/>
    </source>
</evidence>
<evidence type="ECO:0000256" key="7">
    <source>
        <dbReference type="ARBA" id="ARBA00023239"/>
    </source>
</evidence>
<sequence length="912" mass="104759">MNSESALRRDIRILGNMLGEVIIAQCGDDVFQSVEKVRAAAKELRANESPAGRDDFVMTVQTIPAAHRTYVIQAFAMYFQLVNIAEQNHRIRRKREYERSSGSLPQPDSIRSAILSMRDKGIQPDEMRSLIDELGVELFLTAHPTEAMRRTVLDKHHEISLILEKLDDPLLSEREVKQIEKRLRAEITGLWQTRPVRKERITVLDEVRNGLYFLDQILFDVLPFIHLEMEEQIASVYPELDLEVPSFLRFGSWMGGDRDGNPNVTAELTFQTLLLHFDLAIRKYEERVLRLGRDLSQSYEITGASRELIDSLQALRPPDEPYREKINQILMRLQGTKNRFHGEVQGESAAIGFYNNPKEFLADIRLLEQSLLAHKGKEIAEVKVRPLIRQIELFGFHMATLDIRQHSEVHENAIEELLALAKIGPYKQRNESEKIELLTQLLQDPRPLVSRFAELSPDTKETLAVFHTIRRAHEWFGEDCIRNYLISMSQGVSDLLEVQLLAKEAGLFNWQPDGSLTSRLNIVPLFETIEDLRGAPAIVDRLFDNPVYRNHLAQLGDLQEIMLGYSDSNKDGGYLTANWELYKSQKAIFEVAKRYGIRLKFFHGRGGALGRGGGPLERSILAQPPEALHGKVKITEQGEVISQRYSHPEIAKRSLEKAVSAVLVGSLNVQTERMKETERRWSVILEKLSQDSFDAYQSFVYRNDEFLTYFYEATPINELSEMNIGSRPAKRKNSARIQDLRAIPWVFSWTQNRHLLPAWFGFGTAVESYLMEQPDASEDFKRMYKHWPFFKAIIDNIQMALAKTDMLIASEYARLVKNQALADRTFSKVLDEYERTRTIVLMITDEPEILANSPVIRESIRLRNPYVDPLSYLQVMLLHELRQAENDDQFAKILQDILLTINGIASGLRNTG</sequence>
<evidence type="ECO:0000256" key="6">
    <source>
        <dbReference type="ARBA" id="ARBA00022842"/>
    </source>
</evidence>
<keyword evidence="7 10" id="KW-0456">Lyase</keyword>
<dbReference type="PANTHER" id="PTHR30523">
    <property type="entry name" value="PHOSPHOENOLPYRUVATE CARBOXYLASE"/>
    <property type="match status" value="1"/>
</dbReference>
<dbReference type="GO" id="GO:0015977">
    <property type="term" value="P:carbon fixation"/>
    <property type="evidence" value="ECO:0007669"/>
    <property type="project" value="UniProtKB-UniRule"/>
</dbReference>
<dbReference type="PROSITE" id="PS00393">
    <property type="entry name" value="PEPCASE_2"/>
    <property type="match status" value="1"/>
</dbReference>
<evidence type="ECO:0000313" key="13">
    <source>
        <dbReference type="Proteomes" id="UP000593802"/>
    </source>
</evidence>
<dbReference type="HAMAP" id="MF_00595">
    <property type="entry name" value="PEPcase_type1"/>
    <property type="match status" value="1"/>
</dbReference>
<protein>
    <recommendedName>
        <fullName evidence="5 10">Phosphoenolpyruvate carboxylase</fullName>
        <shortName evidence="10">PEPC</shortName>
        <shortName evidence="10">PEPCase</shortName>
        <ecNumber evidence="4 10">4.1.1.31</ecNumber>
    </recommendedName>
</protein>
<comment type="catalytic activity">
    <reaction evidence="9 10">
        <text>oxaloacetate + phosphate = phosphoenolpyruvate + hydrogencarbonate</text>
        <dbReference type="Rhea" id="RHEA:28370"/>
        <dbReference type="ChEBI" id="CHEBI:16452"/>
        <dbReference type="ChEBI" id="CHEBI:17544"/>
        <dbReference type="ChEBI" id="CHEBI:43474"/>
        <dbReference type="ChEBI" id="CHEBI:58702"/>
        <dbReference type="EC" id="4.1.1.31"/>
    </reaction>
</comment>
<keyword evidence="13" id="KW-1185">Reference proteome</keyword>
<dbReference type="EMBL" id="AP023366">
    <property type="protein sequence ID" value="BCJ85389.1"/>
    <property type="molecule type" value="Genomic_DNA"/>
</dbReference>
<comment type="cofactor">
    <cofactor evidence="1 10">
        <name>Mg(2+)</name>
        <dbReference type="ChEBI" id="CHEBI:18420"/>
    </cofactor>
</comment>
<dbReference type="RefSeq" id="WP_226375306.1">
    <property type="nucleotide sequence ID" value="NZ_AP023366.1"/>
</dbReference>
<keyword evidence="12" id="KW-0670">Pyruvate</keyword>
<dbReference type="InterPro" id="IPR022805">
    <property type="entry name" value="PEP_COase_bac/pln-type"/>
</dbReference>
<dbReference type="GO" id="GO:0008964">
    <property type="term" value="F:phosphoenolpyruvate carboxylase activity"/>
    <property type="evidence" value="ECO:0007669"/>
    <property type="project" value="UniProtKB-UniRule"/>
</dbReference>
<comment type="similarity">
    <text evidence="3 10">Belongs to the PEPCase type 1 family.</text>
</comment>
<keyword evidence="6 10" id="KW-0460">Magnesium</keyword>
<evidence type="ECO:0000256" key="2">
    <source>
        <dbReference type="ARBA" id="ARBA00003670"/>
    </source>
</evidence>
<dbReference type="PANTHER" id="PTHR30523:SF6">
    <property type="entry name" value="PHOSPHOENOLPYRUVATE CARBOXYLASE"/>
    <property type="match status" value="1"/>
</dbReference>
<evidence type="ECO:0000256" key="11">
    <source>
        <dbReference type="PROSITE-ProRule" id="PRU10112"/>
    </source>
</evidence>
<dbReference type="Gene3D" id="1.20.1440.90">
    <property type="entry name" value="Phosphoenolpyruvate/pyruvate domain"/>
    <property type="match status" value="1"/>
</dbReference>
<dbReference type="InterPro" id="IPR033129">
    <property type="entry name" value="PEPCASE_His_AS"/>
</dbReference>
<evidence type="ECO:0000256" key="9">
    <source>
        <dbReference type="ARBA" id="ARBA00048995"/>
    </source>
</evidence>
<dbReference type="PRINTS" id="PR00150">
    <property type="entry name" value="PEPCARBXLASE"/>
</dbReference>
<evidence type="ECO:0000256" key="8">
    <source>
        <dbReference type="ARBA" id="ARBA00023300"/>
    </source>
</evidence>
<evidence type="ECO:0000256" key="5">
    <source>
        <dbReference type="ARBA" id="ARBA00022419"/>
    </source>
</evidence>
<dbReference type="InterPro" id="IPR015813">
    <property type="entry name" value="Pyrv/PenolPyrv_kinase-like_dom"/>
</dbReference>
<evidence type="ECO:0000256" key="4">
    <source>
        <dbReference type="ARBA" id="ARBA00012305"/>
    </source>
</evidence>
<dbReference type="AlphaFoldDB" id="A0A7I8D8Q9"/>
<keyword evidence="8 10" id="KW-0120">Carbon dioxide fixation</keyword>
<name>A0A7I8D8Q9_9BACL</name>
<accession>A0A7I8D8Q9</accession>